<feature type="transmembrane region" description="Helical" evidence="7">
    <location>
        <begin position="275"/>
        <end position="298"/>
    </location>
</feature>
<dbReference type="EMBL" id="JAEKCZ010000002">
    <property type="protein sequence ID" value="MBJ2255376.1"/>
    <property type="molecule type" value="Genomic_DNA"/>
</dbReference>
<reference evidence="10 11" key="1">
    <citation type="submission" date="2016-10" db="EMBL/GenBank/DDBJ databases">
        <authorList>
            <person name="Varghese N."/>
            <person name="Submissions S."/>
        </authorList>
    </citation>
    <scope>NUCLEOTIDE SEQUENCE [LARGE SCALE GENOMIC DNA]</scope>
    <source>
        <strain evidence="10 11">BS3667</strain>
    </source>
</reference>
<sequence length="440" mass="47648">MSNPVLQQALSKIRWRILPFVALMFAMAIIDRSNIGFAKHAFQADTGLSNAAFALGAGIFFIGYAVFEVPSNLMLHKIGARIWLSRIMVTWGLVSAAMMFAHDETSFYILRFLLGVAEAGLSPGVVLYLTYWFPQNQRGSAYGIYYFGVPVSLMVGGPVSGWLLETAQFGLTGWQWMFVTEGLAASIIGVFAFFYLTDKPRDAKWLSREEKAAIEHELEKEHLLKANKGPSSWRAALINPMVLYFTLIYFTIQVSVYGVLFYLPTRIAELLGTGIGLKVGALTSIPWIATVCMLYIVTRYADRKGQQTRFAALMLALAAVGMVGSTLSGSLPLVILAFCIAAAGFITVQPLFWTLPTRFLGGAAAASGIAVIGALGNLGGFLAPTVKTWAEGYFNNPHAGMYFLAGTALLGALMLIRSARAGHEPGKQVDSPSVTAPASH</sequence>
<evidence type="ECO:0000256" key="5">
    <source>
        <dbReference type="ARBA" id="ARBA00022989"/>
    </source>
</evidence>
<organism evidence="9 12">
    <name type="scientific">Pseudomonas psychrophila</name>
    <dbReference type="NCBI Taxonomy" id="122355"/>
    <lineage>
        <taxon>Bacteria</taxon>
        <taxon>Pseudomonadati</taxon>
        <taxon>Pseudomonadota</taxon>
        <taxon>Gammaproteobacteria</taxon>
        <taxon>Pseudomonadales</taxon>
        <taxon>Pseudomonadaceae</taxon>
        <taxon>Pseudomonas</taxon>
    </lineage>
</organism>
<feature type="transmembrane region" description="Helical" evidence="7">
    <location>
        <begin position="13"/>
        <end position="30"/>
    </location>
</feature>
<feature type="transmembrane region" description="Helical" evidence="7">
    <location>
        <begin position="399"/>
        <end position="416"/>
    </location>
</feature>
<dbReference type="Proteomes" id="UP000182058">
    <property type="component" value="Chromosome I"/>
</dbReference>
<keyword evidence="3 7" id="KW-0812">Transmembrane</keyword>
<feature type="transmembrane region" description="Helical" evidence="7">
    <location>
        <begin position="176"/>
        <end position="196"/>
    </location>
</feature>
<feature type="transmembrane region" description="Helical" evidence="7">
    <location>
        <begin position="50"/>
        <end position="70"/>
    </location>
</feature>
<dbReference type="Pfam" id="PF07690">
    <property type="entry name" value="MFS_1"/>
    <property type="match status" value="1"/>
</dbReference>
<keyword evidence="2" id="KW-0813">Transport</keyword>
<dbReference type="GO" id="GO:0005886">
    <property type="term" value="C:plasma membrane"/>
    <property type="evidence" value="ECO:0007669"/>
    <property type="project" value="TreeGrafter"/>
</dbReference>
<keyword evidence="4" id="KW-0058">Aromatic hydrocarbons catabolism</keyword>
<proteinExistence type="predicted"/>
<evidence type="ECO:0000256" key="4">
    <source>
        <dbReference type="ARBA" id="ARBA00022797"/>
    </source>
</evidence>
<dbReference type="OrthoDB" id="9773957at2"/>
<feature type="transmembrane region" description="Helical" evidence="7">
    <location>
        <begin position="82"/>
        <end position="102"/>
    </location>
</feature>
<feature type="domain" description="Major facilitator superfamily (MFS) profile" evidence="8">
    <location>
        <begin position="17"/>
        <end position="423"/>
    </location>
</feature>
<evidence type="ECO:0000256" key="2">
    <source>
        <dbReference type="ARBA" id="ARBA00022448"/>
    </source>
</evidence>
<dbReference type="AlphaFoldDB" id="A0A8I1K6A5"/>
<feature type="transmembrane region" description="Helical" evidence="7">
    <location>
        <begin position="143"/>
        <end position="164"/>
    </location>
</feature>
<accession>A0A8I1K6A5</accession>
<dbReference type="SUPFAM" id="SSF103473">
    <property type="entry name" value="MFS general substrate transporter"/>
    <property type="match status" value="1"/>
</dbReference>
<evidence type="ECO:0000256" key="3">
    <source>
        <dbReference type="ARBA" id="ARBA00022692"/>
    </source>
</evidence>
<dbReference type="FunFam" id="1.20.1250.20:FF:000018">
    <property type="entry name" value="MFS transporter permease"/>
    <property type="match status" value="1"/>
</dbReference>
<feature type="transmembrane region" description="Helical" evidence="7">
    <location>
        <begin position="333"/>
        <end position="352"/>
    </location>
</feature>
<dbReference type="PANTHER" id="PTHR43791:SF30">
    <property type="entry name" value="INNER MEMBRANE TRANSPORT PROTEIN RHMT"/>
    <property type="match status" value="1"/>
</dbReference>
<keyword evidence="5 7" id="KW-1133">Transmembrane helix</keyword>
<protein>
    <submittedName>
        <fullName evidence="9">MFS transporter</fullName>
    </submittedName>
    <submittedName>
        <fullName evidence="10">Sugar phosphate permease</fullName>
    </submittedName>
</protein>
<dbReference type="PANTHER" id="PTHR43791">
    <property type="entry name" value="PERMEASE-RELATED"/>
    <property type="match status" value="1"/>
</dbReference>
<dbReference type="Gene3D" id="1.20.1250.20">
    <property type="entry name" value="MFS general substrate transporter like domains"/>
    <property type="match status" value="2"/>
</dbReference>
<evidence type="ECO:0000313" key="11">
    <source>
        <dbReference type="Proteomes" id="UP000182058"/>
    </source>
</evidence>
<keyword evidence="6 7" id="KW-0472">Membrane</keyword>
<keyword evidence="11" id="KW-1185">Reference proteome</keyword>
<dbReference type="PROSITE" id="PS50850">
    <property type="entry name" value="MFS"/>
    <property type="match status" value="1"/>
</dbReference>
<feature type="transmembrane region" description="Helical" evidence="7">
    <location>
        <begin position="242"/>
        <end position="263"/>
    </location>
</feature>
<evidence type="ECO:0000313" key="10">
    <source>
        <dbReference type="EMBL" id="SDU72756.1"/>
    </source>
</evidence>
<name>A0A8I1K6A5_9PSED</name>
<dbReference type="CDD" id="cd17319">
    <property type="entry name" value="MFS_ExuT_GudP_like"/>
    <property type="match status" value="1"/>
</dbReference>
<dbReference type="EMBL" id="LT629795">
    <property type="protein sequence ID" value="SDU72756.1"/>
    <property type="molecule type" value="Genomic_DNA"/>
</dbReference>
<dbReference type="InterPro" id="IPR020846">
    <property type="entry name" value="MFS_dom"/>
</dbReference>
<feature type="transmembrane region" description="Helical" evidence="7">
    <location>
        <begin position="359"/>
        <end position="379"/>
    </location>
</feature>
<dbReference type="GO" id="GO:0022857">
    <property type="term" value="F:transmembrane transporter activity"/>
    <property type="evidence" value="ECO:0007669"/>
    <property type="project" value="InterPro"/>
</dbReference>
<comment type="subcellular location">
    <subcellularLocation>
        <location evidence="1">Membrane</location>
        <topology evidence="1">Multi-pass membrane protein</topology>
    </subcellularLocation>
</comment>
<feature type="transmembrane region" description="Helical" evidence="7">
    <location>
        <begin position="310"/>
        <end position="327"/>
    </location>
</feature>
<feature type="transmembrane region" description="Helical" evidence="7">
    <location>
        <begin position="108"/>
        <end position="131"/>
    </location>
</feature>
<evidence type="ECO:0000256" key="1">
    <source>
        <dbReference type="ARBA" id="ARBA00004141"/>
    </source>
</evidence>
<evidence type="ECO:0000313" key="12">
    <source>
        <dbReference type="Proteomes" id="UP000658390"/>
    </source>
</evidence>
<dbReference type="Proteomes" id="UP000658390">
    <property type="component" value="Unassembled WGS sequence"/>
</dbReference>
<evidence type="ECO:0000256" key="7">
    <source>
        <dbReference type="SAM" id="Phobius"/>
    </source>
</evidence>
<reference evidence="9" key="2">
    <citation type="submission" date="2020-12" db="EMBL/GenBank/DDBJ databases">
        <title>Antibiotic resistance and phylogeny of Pseudomonas spp. isolated over three decades from chicken meat in the Norwegian food chain.</title>
        <authorList>
            <person name="Moen B."/>
        </authorList>
    </citation>
    <scope>NUCLEOTIDE SEQUENCE</scope>
    <source>
        <strain evidence="9">MF6762</strain>
    </source>
</reference>
<evidence type="ECO:0000313" key="9">
    <source>
        <dbReference type="EMBL" id="MBJ2255376.1"/>
    </source>
</evidence>
<dbReference type="InterPro" id="IPR036259">
    <property type="entry name" value="MFS_trans_sf"/>
</dbReference>
<gene>
    <name evidence="9" type="ORF">JFT45_02450</name>
    <name evidence="10" type="ORF">SAMN04490201_4343</name>
</gene>
<dbReference type="GeneID" id="96621881"/>
<dbReference type="RefSeq" id="WP_019823368.1">
    <property type="nucleotide sequence ID" value="NZ_ATLR01000013.1"/>
</dbReference>
<evidence type="ECO:0000256" key="6">
    <source>
        <dbReference type="ARBA" id="ARBA00023136"/>
    </source>
</evidence>
<evidence type="ECO:0000259" key="8">
    <source>
        <dbReference type="PROSITE" id="PS50850"/>
    </source>
</evidence>
<dbReference type="InterPro" id="IPR011701">
    <property type="entry name" value="MFS"/>
</dbReference>